<sequence length="64" mass="6813">MQYWAVTLLLAFTASAMASRVGGVGPAPDTDDGPGLEYTDCSFSGEFCWCKNNSGQSIIVDSSW</sequence>
<keyword evidence="3" id="KW-1185">Reference proteome</keyword>
<gene>
    <name evidence="2" type="ORF">Cpir12675_006997</name>
</gene>
<protein>
    <recommendedName>
        <fullName evidence="4">Thyroglobulin type-1 domain-containing protein</fullName>
    </recommendedName>
</protein>
<feature type="chain" id="PRO_5047286638" description="Thyroglobulin type-1 domain-containing protein" evidence="1">
    <location>
        <begin position="19"/>
        <end position="64"/>
    </location>
</feature>
<proteinExistence type="predicted"/>
<comment type="caution">
    <text evidence="2">The sequence shown here is derived from an EMBL/GenBank/DDBJ whole genome shotgun (WGS) entry which is preliminary data.</text>
</comment>
<evidence type="ECO:0008006" key="4">
    <source>
        <dbReference type="Google" id="ProtNLM"/>
    </source>
</evidence>
<evidence type="ECO:0000256" key="1">
    <source>
        <dbReference type="SAM" id="SignalP"/>
    </source>
</evidence>
<feature type="non-terminal residue" evidence="2">
    <location>
        <position position="64"/>
    </location>
</feature>
<dbReference type="EMBL" id="JAWDJO010000517">
    <property type="protein sequence ID" value="KAL1885334.1"/>
    <property type="molecule type" value="Genomic_DNA"/>
</dbReference>
<accession>A0ABR3YCZ8</accession>
<organism evidence="2 3">
    <name type="scientific">Ceratocystis pirilliformis</name>
    <dbReference type="NCBI Taxonomy" id="259994"/>
    <lineage>
        <taxon>Eukaryota</taxon>
        <taxon>Fungi</taxon>
        <taxon>Dikarya</taxon>
        <taxon>Ascomycota</taxon>
        <taxon>Pezizomycotina</taxon>
        <taxon>Sordariomycetes</taxon>
        <taxon>Hypocreomycetidae</taxon>
        <taxon>Microascales</taxon>
        <taxon>Ceratocystidaceae</taxon>
        <taxon>Ceratocystis</taxon>
    </lineage>
</organism>
<evidence type="ECO:0000313" key="2">
    <source>
        <dbReference type="EMBL" id="KAL1885334.1"/>
    </source>
</evidence>
<name>A0ABR3YCZ8_9PEZI</name>
<dbReference type="Proteomes" id="UP001583280">
    <property type="component" value="Unassembled WGS sequence"/>
</dbReference>
<evidence type="ECO:0000313" key="3">
    <source>
        <dbReference type="Proteomes" id="UP001583280"/>
    </source>
</evidence>
<reference evidence="2 3" key="1">
    <citation type="journal article" date="2024" name="IMA Fungus">
        <title>IMA Genome - F19 : A genome assembly and annotation guide to empower mycologists, including annotated draft genome sequences of Ceratocystis pirilliformis, Diaporthe australafricana, Fusarium ophioides, Paecilomyces lecythidis, and Sporothrix stenoceras.</title>
        <authorList>
            <person name="Aylward J."/>
            <person name="Wilson A.M."/>
            <person name="Visagie C.M."/>
            <person name="Spraker J."/>
            <person name="Barnes I."/>
            <person name="Buitendag C."/>
            <person name="Ceriani C."/>
            <person name="Del Mar Angel L."/>
            <person name="du Plessis D."/>
            <person name="Fuchs T."/>
            <person name="Gasser K."/>
            <person name="Kramer D."/>
            <person name="Li W."/>
            <person name="Munsamy K."/>
            <person name="Piso A."/>
            <person name="Price J.L."/>
            <person name="Sonnekus B."/>
            <person name="Thomas C."/>
            <person name="van der Nest A."/>
            <person name="van Dijk A."/>
            <person name="van Heerden A."/>
            <person name="van Vuuren N."/>
            <person name="Yilmaz N."/>
            <person name="Duong T.A."/>
            <person name="van der Merwe N.A."/>
            <person name="Wingfield M.J."/>
            <person name="Wingfield B.D."/>
        </authorList>
    </citation>
    <scope>NUCLEOTIDE SEQUENCE [LARGE SCALE GENOMIC DNA]</scope>
    <source>
        <strain evidence="2 3">CMW 12675</strain>
    </source>
</reference>
<feature type="signal peptide" evidence="1">
    <location>
        <begin position="1"/>
        <end position="18"/>
    </location>
</feature>
<keyword evidence="1" id="KW-0732">Signal</keyword>